<evidence type="ECO:0000313" key="1">
    <source>
        <dbReference type="EMBL" id="PNX70494.1"/>
    </source>
</evidence>
<reference evidence="1 2" key="2">
    <citation type="journal article" date="2017" name="Front. Plant Sci.">
        <title>Gene Classification and Mining of Molecular Markers Useful in Red Clover (Trifolium pratense) Breeding.</title>
        <authorList>
            <person name="Istvanek J."/>
            <person name="Dluhosova J."/>
            <person name="Dluhos P."/>
            <person name="Patkova L."/>
            <person name="Nedelnik J."/>
            <person name="Repkova J."/>
        </authorList>
    </citation>
    <scope>NUCLEOTIDE SEQUENCE [LARGE SCALE GENOMIC DNA]</scope>
    <source>
        <strain evidence="2">cv. Tatra</strain>
        <tissue evidence="1">Young leaves</tissue>
    </source>
</reference>
<sequence length="92" mass="10155">MVPSSGGWTIHDRVIVVCLKFVEEFCGLNFAAYIYDGKLLVVLLVEDAPLCSMIIRCKPWCGDARGEFSTNLLEMPKILGGDLKSTHKGTHV</sequence>
<evidence type="ECO:0000313" key="2">
    <source>
        <dbReference type="Proteomes" id="UP000236291"/>
    </source>
</evidence>
<dbReference type="EMBL" id="ASHM01113901">
    <property type="protein sequence ID" value="PNX70494.1"/>
    <property type="molecule type" value="Genomic_DNA"/>
</dbReference>
<organism evidence="1 2">
    <name type="scientific">Trifolium pratense</name>
    <name type="common">Red clover</name>
    <dbReference type="NCBI Taxonomy" id="57577"/>
    <lineage>
        <taxon>Eukaryota</taxon>
        <taxon>Viridiplantae</taxon>
        <taxon>Streptophyta</taxon>
        <taxon>Embryophyta</taxon>
        <taxon>Tracheophyta</taxon>
        <taxon>Spermatophyta</taxon>
        <taxon>Magnoliopsida</taxon>
        <taxon>eudicotyledons</taxon>
        <taxon>Gunneridae</taxon>
        <taxon>Pentapetalae</taxon>
        <taxon>rosids</taxon>
        <taxon>fabids</taxon>
        <taxon>Fabales</taxon>
        <taxon>Fabaceae</taxon>
        <taxon>Papilionoideae</taxon>
        <taxon>50 kb inversion clade</taxon>
        <taxon>NPAAA clade</taxon>
        <taxon>Hologalegina</taxon>
        <taxon>IRL clade</taxon>
        <taxon>Trifolieae</taxon>
        <taxon>Trifolium</taxon>
    </lineage>
</organism>
<name>A0A2K3KW64_TRIPR</name>
<comment type="caution">
    <text evidence="1">The sequence shown here is derived from an EMBL/GenBank/DDBJ whole genome shotgun (WGS) entry which is preliminary data.</text>
</comment>
<accession>A0A2K3KW64</accession>
<proteinExistence type="predicted"/>
<protein>
    <submittedName>
        <fullName evidence="1">Uncharacterized protein</fullName>
    </submittedName>
</protein>
<gene>
    <name evidence="1" type="ORF">L195_g057449</name>
</gene>
<reference evidence="1 2" key="1">
    <citation type="journal article" date="2014" name="Am. J. Bot.">
        <title>Genome assembly and annotation for red clover (Trifolium pratense; Fabaceae).</title>
        <authorList>
            <person name="Istvanek J."/>
            <person name="Jaros M."/>
            <person name="Krenek A."/>
            <person name="Repkova J."/>
        </authorList>
    </citation>
    <scope>NUCLEOTIDE SEQUENCE [LARGE SCALE GENOMIC DNA]</scope>
    <source>
        <strain evidence="2">cv. Tatra</strain>
        <tissue evidence="1">Young leaves</tissue>
    </source>
</reference>
<dbReference type="Proteomes" id="UP000236291">
    <property type="component" value="Unassembled WGS sequence"/>
</dbReference>
<dbReference type="AlphaFoldDB" id="A0A2K3KW64"/>